<dbReference type="InterPro" id="IPR050250">
    <property type="entry name" value="Macrolide_Exporter_MacB"/>
</dbReference>
<dbReference type="EMBL" id="QNVH01000003">
    <property type="protein sequence ID" value="TDA40068.1"/>
    <property type="molecule type" value="Genomic_DNA"/>
</dbReference>
<dbReference type="AlphaFoldDB" id="A0A523BGL2"/>
<comment type="caution">
    <text evidence="10">The sequence shown here is derived from an EMBL/GenBank/DDBJ whole genome shotgun (WGS) entry which is preliminary data.</text>
</comment>
<comment type="subcellular location">
    <subcellularLocation>
        <location evidence="1">Cell membrane</location>
        <topology evidence="1">Multi-pass membrane protein</topology>
    </subcellularLocation>
</comment>
<feature type="domain" description="ABC3 transporter permease C-terminal" evidence="8">
    <location>
        <begin position="269"/>
        <end position="399"/>
    </location>
</feature>
<evidence type="ECO:0000256" key="4">
    <source>
        <dbReference type="ARBA" id="ARBA00022989"/>
    </source>
</evidence>
<dbReference type="InterPro" id="IPR003838">
    <property type="entry name" value="ABC3_permease_C"/>
</dbReference>
<name>A0A523BGL2_9CREN</name>
<dbReference type="Pfam" id="PF12704">
    <property type="entry name" value="MacB_PCD"/>
    <property type="match status" value="1"/>
</dbReference>
<sequence>MNMRPTDILKWGVRGIRERKLRAALTILGIMVGTAAVIALVSQTEGIQSSILDQMNKLGPSTISLRPAAGTVILTEKDVNRILQIPNVELVIPVVTSSVRIYGTQSSRTVQLVGIDPSQFGILISGYELEEGRLYQPLSYSEIVVGANVHQPQDLTSPFVNVGQTATIEPISRSTRMVTSVVGSLEPYGMTALVSVDDSIFMSLKGASNFLGRTSYSALFVKAVDPDAVDGVVENIRAIYGNSLNIMTVKQITQIVTSITGMLTVLLGSIAAISLFVAGLGIMNIMFVSVIERTREIGVLKALGFKDRNILAIFLSEAGAVGLVGGLLGITVGSMISYLMPLLVARGFSSQSAQFGGASSFSYLPVIRPEMALLVFFFAIAVSLLAGLYPARRASKMDPVVALRHE</sequence>
<keyword evidence="5 7" id="KW-0472">Membrane</keyword>
<gene>
    <name evidence="10" type="ORF">DSO08_00620</name>
</gene>
<evidence type="ECO:0000256" key="6">
    <source>
        <dbReference type="ARBA" id="ARBA00038076"/>
    </source>
</evidence>
<keyword evidence="4 7" id="KW-1133">Transmembrane helix</keyword>
<protein>
    <recommendedName>
        <fullName evidence="12">ABC transporter permease</fullName>
    </recommendedName>
</protein>
<evidence type="ECO:0000313" key="10">
    <source>
        <dbReference type="EMBL" id="TDA40068.1"/>
    </source>
</evidence>
<dbReference type="GO" id="GO:0022857">
    <property type="term" value="F:transmembrane transporter activity"/>
    <property type="evidence" value="ECO:0007669"/>
    <property type="project" value="TreeGrafter"/>
</dbReference>
<feature type="transmembrane region" description="Helical" evidence="7">
    <location>
        <begin position="371"/>
        <end position="389"/>
    </location>
</feature>
<evidence type="ECO:0000256" key="1">
    <source>
        <dbReference type="ARBA" id="ARBA00004651"/>
    </source>
</evidence>
<dbReference type="Pfam" id="PF02687">
    <property type="entry name" value="FtsX"/>
    <property type="match status" value="1"/>
</dbReference>
<evidence type="ECO:0000259" key="9">
    <source>
        <dbReference type="Pfam" id="PF12704"/>
    </source>
</evidence>
<feature type="transmembrane region" description="Helical" evidence="7">
    <location>
        <begin position="311"/>
        <end position="340"/>
    </location>
</feature>
<dbReference type="PANTHER" id="PTHR30572:SF4">
    <property type="entry name" value="ABC TRANSPORTER PERMEASE YTRF"/>
    <property type="match status" value="1"/>
</dbReference>
<evidence type="ECO:0000256" key="7">
    <source>
        <dbReference type="SAM" id="Phobius"/>
    </source>
</evidence>
<feature type="domain" description="MacB-like periplasmic core" evidence="9">
    <location>
        <begin position="24"/>
        <end position="238"/>
    </location>
</feature>
<feature type="transmembrane region" description="Helical" evidence="7">
    <location>
        <begin position="21"/>
        <end position="41"/>
    </location>
</feature>
<evidence type="ECO:0000256" key="3">
    <source>
        <dbReference type="ARBA" id="ARBA00022692"/>
    </source>
</evidence>
<dbReference type="PANTHER" id="PTHR30572">
    <property type="entry name" value="MEMBRANE COMPONENT OF TRANSPORTER-RELATED"/>
    <property type="match status" value="1"/>
</dbReference>
<organism evidence="10 11">
    <name type="scientific">Thermoproteota archaeon</name>
    <dbReference type="NCBI Taxonomy" id="2056631"/>
    <lineage>
        <taxon>Archaea</taxon>
        <taxon>Thermoproteota</taxon>
    </lineage>
</organism>
<feature type="transmembrane region" description="Helical" evidence="7">
    <location>
        <begin position="262"/>
        <end position="290"/>
    </location>
</feature>
<comment type="similarity">
    <text evidence="6">Belongs to the ABC-4 integral membrane protein family.</text>
</comment>
<evidence type="ECO:0008006" key="12">
    <source>
        <dbReference type="Google" id="ProtNLM"/>
    </source>
</evidence>
<dbReference type="Proteomes" id="UP000315399">
    <property type="component" value="Unassembled WGS sequence"/>
</dbReference>
<evidence type="ECO:0000259" key="8">
    <source>
        <dbReference type="Pfam" id="PF02687"/>
    </source>
</evidence>
<evidence type="ECO:0000313" key="11">
    <source>
        <dbReference type="Proteomes" id="UP000315399"/>
    </source>
</evidence>
<reference evidence="10 11" key="1">
    <citation type="journal article" date="2019" name="Nat. Microbiol.">
        <title>Expanding anaerobic alkane metabolism in the domain of Archaea.</title>
        <authorList>
            <person name="Wang Y."/>
            <person name="Wegener G."/>
            <person name="Hou J."/>
            <person name="Wang F."/>
            <person name="Xiao X."/>
        </authorList>
    </citation>
    <scope>NUCLEOTIDE SEQUENCE [LARGE SCALE GENOMIC DNA]</scope>
    <source>
        <strain evidence="10">WYZ-LMO10</strain>
    </source>
</reference>
<keyword evidence="3 7" id="KW-0812">Transmembrane</keyword>
<evidence type="ECO:0000256" key="5">
    <source>
        <dbReference type="ARBA" id="ARBA00023136"/>
    </source>
</evidence>
<accession>A0A523BGL2</accession>
<keyword evidence="2" id="KW-1003">Cell membrane</keyword>
<dbReference type="GO" id="GO:0005886">
    <property type="term" value="C:plasma membrane"/>
    <property type="evidence" value="ECO:0007669"/>
    <property type="project" value="UniProtKB-SubCell"/>
</dbReference>
<proteinExistence type="inferred from homology"/>
<dbReference type="InterPro" id="IPR025857">
    <property type="entry name" value="MacB_PCD"/>
</dbReference>
<evidence type="ECO:0000256" key="2">
    <source>
        <dbReference type="ARBA" id="ARBA00022475"/>
    </source>
</evidence>